<dbReference type="RefSeq" id="WP_182042297.1">
    <property type="nucleotide sequence ID" value="NZ_JACDZE010000001.1"/>
</dbReference>
<evidence type="ECO:0000256" key="3">
    <source>
        <dbReference type="ARBA" id="ARBA00022679"/>
    </source>
</evidence>
<dbReference type="Pfam" id="PF01909">
    <property type="entry name" value="NTP_transf_2"/>
    <property type="match status" value="1"/>
</dbReference>
<keyword evidence="8" id="KW-0460">Magnesium</keyword>
<dbReference type="PANTHER" id="PTHR33571:SF14">
    <property type="entry name" value="PROTEIN ADENYLYLTRANSFERASE MJ0435-RELATED"/>
    <property type="match status" value="1"/>
</dbReference>
<evidence type="ECO:0000259" key="10">
    <source>
        <dbReference type="Pfam" id="PF01909"/>
    </source>
</evidence>
<evidence type="ECO:0000256" key="7">
    <source>
        <dbReference type="ARBA" id="ARBA00022840"/>
    </source>
</evidence>
<keyword evidence="3 11" id="KW-0808">Transferase</keyword>
<proteinExistence type="inferred from homology"/>
<dbReference type="GO" id="GO:0005524">
    <property type="term" value="F:ATP binding"/>
    <property type="evidence" value="ECO:0007669"/>
    <property type="project" value="UniProtKB-KW"/>
</dbReference>
<keyword evidence="5" id="KW-0479">Metal-binding</keyword>
<dbReference type="InterPro" id="IPR052038">
    <property type="entry name" value="Type-VII_TA_antitoxin"/>
</dbReference>
<keyword evidence="4" id="KW-0548">Nucleotidyltransferase</keyword>
<gene>
    <name evidence="11" type="ORF">HU137_02865</name>
</gene>
<keyword evidence="12" id="KW-1185">Reference proteome</keyword>
<keyword evidence="7" id="KW-0067">ATP-binding</keyword>
<dbReference type="Gene3D" id="3.30.460.10">
    <property type="entry name" value="Beta Polymerase, domain 2"/>
    <property type="match status" value="1"/>
</dbReference>
<organism evidence="11 12">
    <name type="scientific">Moheibacter lacus</name>
    <dbReference type="NCBI Taxonomy" id="2745851"/>
    <lineage>
        <taxon>Bacteria</taxon>
        <taxon>Pseudomonadati</taxon>
        <taxon>Bacteroidota</taxon>
        <taxon>Flavobacteriia</taxon>
        <taxon>Flavobacteriales</taxon>
        <taxon>Weeksellaceae</taxon>
        <taxon>Moheibacter</taxon>
    </lineage>
</organism>
<reference evidence="11 12" key="1">
    <citation type="submission" date="2020-07" db="EMBL/GenBank/DDBJ databases">
        <title>Moheibacter lacus sp. nov., a member of the family Flavobacteriaceae isolated from freshwater lake sediment.</title>
        <authorList>
            <person name="Liu Y."/>
        </authorList>
    </citation>
    <scope>NUCLEOTIDE SEQUENCE [LARGE SCALE GENOMIC DNA]</scope>
    <source>
        <strain evidence="11 12">BDHS18</strain>
    </source>
</reference>
<protein>
    <submittedName>
        <fullName evidence="11">Nucleotidyltransferase family protein</fullName>
    </submittedName>
</protein>
<evidence type="ECO:0000256" key="5">
    <source>
        <dbReference type="ARBA" id="ARBA00022723"/>
    </source>
</evidence>
<dbReference type="Proteomes" id="UP000552241">
    <property type="component" value="Unassembled WGS sequence"/>
</dbReference>
<dbReference type="EMBL" id="JACDZE010000001">
    <property type="protein sequence ID" value="MBA5628709.1"/>
    <property type="molecule type" value="Genomic_DNA"/>
</dbReference>
<evidence type="ECO:0000256" key="6">
    <source>
        <dbReference type="ARBA" id="ARBA00022741"/>
    </source>
</evidence>
<dbReference type="InterPro" id="IPR043519">
    <property type="entry name" value="NT_sf"/>
</dbReference>
<evidence type="ECO:0000313" key="12">
    <source>
        <dbReference type="Proteomes" id="UP000552241"/>
    </source>
</evidence>
<sequence length="95" mass="10830">MLSENQINIIIDTLKPYNPTKIGIFGSFARGENSPDSDIDILYSFKNTISLFKLVGIQLNLESQLNKKVDLVSEEYIHPKLKPYILNDLKIIYGN</sequence>
<dbReference type="GO" id="GO:0046872">
    <property type="term" value="F:metal ion binding"/>
    <property type="evidence" value="ECO:0007669"/>
    <property type="project" value="UniProtKB-KW"/>
</dbReference>
<dbReference type="InterPro" id="IPR002934">
    <property type="entry name" value="Polymerase_NTP_transf_dom"/>
</dbReference>
<evidence type="ECO:0000256" key="1">
    <source>
        <dbReference type="ARBA" id="ARBA00001946"/>
    </source>
</evidence>
<comment type="cofactor">
    <cofactor evidence="1">
        <name>Mg(2+)</name>
        <dbReference type="ChEBI" id="CHEBI:18420"/>
    </cofactor>
</comment>
<keyword evidence="2" id="KW-1277">Toxin-antitoxin system</keyword>
<dbReference type="AlphaFoldDB" id="A0A838ZRZ3"/>
<evidence type="ECO:0000256" key="9">
    <source>
        <dbReference type="ARBA" id="ARBA00038276"/>
    </source>
</evidence>
<evidence type="ECO:0000256" key="8">
    <source>
        <dbReference type="ARBA" id="ARBA00022842"/>
    </source>
</evidence>
<evidence type="ECO:0000256" key="4">
    <source>
        <dbReference type="ARBA" id="ARBA00022695"/>
    </source>
</evidence>
<evidence type="ECO:0000256" key="2">
    <source>
        <dbReference type="ARBA" id="ARBA00022649"/>
    </source>
</evidence>
<dbReference type="CDD" id="cd05403">
    <property type="entry name" value="NT_KNTase_like"/>
    <property type="match status" value="1"/>
</dbReference>
<dbReference type="SUPFAM" id="SSF81301">
    <property type="entry name" value="Nucleotidyltransferase"/>
    <property type="match status" value="1"/>
</dbReference>
<comment type="caution">
    <text evidence="11">The sequence shown here is derived from an EMBL/GenBank/DDBJ whole genome shotgun (WGS) entry which is preliminary data.</text>
</comment>
<feature type="domain" description="Polymerase nucleotidyl transferase" evidence="10">
    <location>
        <begin position="13"/>
        <end position="91"/>
    </location>
</feature>
<name>A0A838ZRZ3_9FLAO</name>
<accession>A0A838ZRZ3</accession>
<keyword evidence="6" id="KW-0547">Nucleotide-binding</keyword>
<dbReference type="PANTHER" id="PTHR33571">
    <property type="entry name" value="SSL8005 PROTEIN"/>
    <property type="match status" value="1"/>
</dbReference>
<evidence type="ECO:0000313" key="11">
    <source>
        <dbReference type="EMBL" id="MBA5628709.1"/>
    </source>
</evidence>
<comment type="similarity">
    <text evidence="9">Belongs to the MntA antitoxin family.</text>
</comment>
<dbReference type="GO" id="GO:0016779">
    <property type="term" value="F:nucleotidyltransferase activity"/>
    <property type="evidence" value="ECO:0007669"/>
    <property type="project" value="UniProtKB-KW"/>
</dbReference>